<proteinExistence type="inferred from homology"/>
<evidence type="ECO:0000256" key="3">
    <source>
        <dbReference type="RuleBase" id="RU003460"/>
    </source>
</evidence>
<dbReference type="PROSITE" id="PS50842">
    <property type="entry name" value="EXPANSIN_EG45"/>
    <property type="match status" value="1"/>
</dbReference>
<keyword evidence="2" id="KW-0964">Secreted</keyword>
<dbReference type="Gene3D" id="2.40.40.10">
    <property type="entry name" value="RlpA-like domain"/>
    <property type="match status" value="1"/>
</dbReference>
<dbReference type="PROSITE" id="PS50843">
    <property type="entry name" value="EXPANSIN_CBD"/>
    <property type="match status" value="1"/>
</dbReference>
<gene>
    <name evidence="6" type="ORF">RJ639_006239</name>
</gene>
<dbReference type="InterPro" id="IPR009009">
    <property type="entry name" value="RlpA-like_DPBB"/>
</dbReference>
<dbReference type="GO" id="GO:0005576">
    <property type="term" value="C:extracellular region"/>
    <property type="evidence" value="ECO:0007669"/>
    <property type="project" value="UniProtKB-SubCell"/>
</dbReference>
<dbReference type="GO" id="GO:0009653">
    <property type="term" value="P:anatomical structure morphogenesis"/>
    <property type="evidence" value="ECO:0007669"/>
    <property type="project" value="UniProtKB-ARBA"/>
</dbReference>
<dbReference type="Pfam" id="PF01357">
    <property type="entry name" value="Expansin_C"/>
    <property type="match status" value="1"/>
</dbReference>
<dbReference type="PANTHER" id="PTHR31692">
    <property type="entry name" value="EXPANSIN-B3"/>
    <property type="match status" value="1"/>
</dbReference>
<dbReference type="PANTHER" id="PTHR31692:SF127">
    <property type="entry name" value="EXPANSIN-B5-LIKE"/>
    <property type="match status" value="1"/>
</dbReference>
<dbReference type="PRINTS" id="PR01225">
    <property type="entry name" value="EXPANSNFAMLY"/>
</dbReference>
<dbReference type="InterPro" id="IPR036908">
    <property type="entry name" value="RlpA-like_sf"/>
</dbReference>
<dbReference type="AlphaFoldDB" id="A0AA88VZM8"/>
<protein>
    <submittedName>
        <fullName evidence="6">Uncharacterized protein</fullName>
    </submittedName>
</protein>
<dbReference type="Pfam" id="PF03330">
    <property type="entry name" value="DPBB_1"/>
    <property type="match status" value="1"/>
</dbReference>
<name>A0AA88VZM8_9ASTE</name>
<comment type="caution">
    <text evidence="6">The sequence shown here is derived from an EMBL/GenBank/DDBJ whole genome shotgun (WGS) entry which is preliminary data.</text>
</comment>
<dbReference type="Gene3D" id="2.60.40.760">
    <property type="entry name" value="Expansin, cellulose-binding-like domain"/>
    <property type="match status" value="1"/>
</dbReference>
<evidence type="ECO:0000256" key="2">
    <source>
        <dbReference type="ARBA" id="ARBA00022525"/>
    </source>
</evidence>
<dbReference type="InterPro" id="IPR005795">
    <property type="entry name" value="LolPI"/>
</dbReference>
<accession>A0AA88VZM8</accession>
<comment type="similarity">
    <text evidence="3">Belongs to the expansin family.</text>
</comment>
<evidence type="ECO:0000313" key="7">
    <source>
        <dbReference type="Proteomes" id="UP001188597"/>
    </source>
</evidence>
<dbReference type="InterPro" id="IPR036749">
    <property type="entry name" value="Expansin_CBD_sf"/>
</dbReference>
<feature type="domain" description="Expansin-like CBD" evidence="5">
    <location>
        <begin position="162"/>
        <end position="244"/>
    </location>
</feature>
<dbReference type="PRINTS" id="PR00829">
    <property type="entry name" value="LOLP1ALLERGN"/>
</dbReference>
<keyword evidence="7" id="KW-1185">Reference proteome</keyword>
<dbReference type="InterPro" id="IPR007118">
    <property type="entry name" value="Expan_Lol_pI"/>
</dbReference>
<reference evidence="6" key="1">
    <citation type="submission" date="2022-12" db="EMBL/GenBank/DDBJ databases">
        <title>Draft genome assemblies for two species of Escallonia (Escalloniales).</title>
        <authorList>
            <person name="Chanderbali A."/>
            <person name="Dervinis C."/>
            <person name="Anghel I."/>
            <person name="Soltis D."/>
            <person name="Soltis P."/>
            <person name="Zapata F."/>
        </authorList>
    </citation>
    <scope>NUCLEOTIDE SEQUENCE</scope>
    <source>
        <strain evidence="6">UCBG64.0493</strain>
        <tissue evidence="6">Leaf</tissue>
    </source>
</reference>
<dbReference type="SMART" id="SM00837">
    <property type="entry name" value="DPBB_1"/>
    <property type="match status" value="1"/>
</dbReference>
<evidence type="ECO:0000259" key="4">
    <source>
        <dbReference type="PROSITE" id="PS50842"/>
    </source>
</evidence>
<dbReference type="InterPro" id="IPR007112">
    <property type="entry name" value="Expansin/allergen_DPBB_dom"/>
</dbReference>
<evidence type="ECO:0000256" key="1">
    <source>
        <dbReference type="ARBA" id="ARBA00004613"/>
    </source>
</evidence>
<dbReference type="CDD" id="cd22275">
    <property type="entry name" value="DPBB_EXPB_N"/>
    <property type="match status" value="1"/>
</dbReference>
<feature type="domain" description="Expansin-like EG45" evidence="4">
    <location>
        <begin position="39"/>
        <end position="148"/>
    </location>
</feature>
<sequence>MRMVVRQQLLLHGTELPMEMEVYFPLTVNCYFIFNYEDGGGCGYGDIIGKRPFSSFVSAGNAALFQSGRGCGACYQVKCTENAACSGSPVTVTITDECPGSCNDDPVHFDLSGTAFGAMAKSGQADALRKAGRLNIEYTRVPCDYPSGTNLAFQVDAGSNPSYLACNIQYEKGDGDLSAVELKAANSDSWVSMEPSFGATWKLQLPSGTQTPYSLRLTTLEFKKTLVAENVIPVGWVRGKLTEVAPTLVRS</sequence>
<dbReference type="SUPFAM" id="SSF49590">
    <property type="entry name" value="PHL pollen allergen"/>
    <property type="match status" value="1"/>
</dbReference>
<organism evidence="6 7">
    <name type="scientific">Escallonia herrerae</name>
    <dbReference type="NCBI Taxonomy" id="1293975"/>
    <lineage>
        <taxon>Eukaryota</taxon>
        <taxon>Viridiplantae</taxon>
        <taxon>Streptophyta</taxon>
        <taxon>Embryophyta</taxon>
        <taxon>Tracheophyta</taxon>
        <taxon>Spermatophyta</taxon>
        <taxon>Magnoliopsida</taxon>
        <taxon>eudicotyledons</taxon>
        <taxon>Gunneridae</taxon>
        <taxon>Pentapetalae</taxon>
        <taxon>asterids</taxon>
        <taxon>campanulids</taxon>
        <taxon>Escalloniales</taxon>
        <taxon>Escalloniaceae</taxon>
        <taxon>Escallonia</taxon>
    </lineage>
</organism>
<evidence type="ECO:0000313" key="6">
    <source>
        <dbReference type="EMBL" id="KAK3017169.1"/>
    </source>
</evidence>
<dbReference type="InterPro" id="IPR007117">
    <property type="entry name" value="Expansin_CBD"/>
</dbReference>
<dbReference type="SUPFAM" id="SSF50685">
    <property type="entry name" value="Barwin-like endoglucanases"/>
    <property type="match status" value="1"/>
</dbReference>
<dbReference type="Proteomes" id="UP001188597">
    <property type="component" value="Unassembled WGS sequence"/>
</dbReference>
<dbReference type="EMBL" id="JAVXUP010001020">
    <property type="protein sequence ID" value="KAK3017169.1"/>
    <property type="molecule type" value="Genomic_DNA"/>
</dbReference>
<evidence type="ECO:0000259" key="5">
    <source>
        <dbReference type="PROSITE" id="PS50843"/>
    </source>
</evidence>
<comment type="subcellular location">
    <subcellularLocation>
        <location evidence="1">Secreted</location>
    </subcellularLocation>
</comment>